<evidence type="ECO:0000256" key="1">
    <source>
        <dbReference type="SAM" id="MobiDB-lite"/>
    </source>
</evidence>
<keyword evidence="2" id="KW-0812">Transmembrane</keyword>
<protein>
    <submittedName>
        <fullName evidence="3">Uncharacterized protein</fullName>
    </submittedName>
</protein>
<feature type="region of interest" description="Disordered" evidence="1">
    <location>
        <begin position="135"/>
        <end position="155"/>
    </location>
</feature>
<accession>A0A6J4K1S6</accession>
<sequence>MLPKATGTECLRTFVCYRNVKKCLTNINILCLVKEIVIRPKKKAAPRIGRVTEIVLSQACLLLFAGSMSLLSGLPIYFLRDWLPSLNQAEHVVFFSAYLLLVPVGFLMARQSLRMLRQVEILSGRRVSFQRRYRKMRRREQRLTRSPLPGPVTPQPVDRARPGVLLTNQTLFRPVAFPARQAVKEV</sequence>
<proteinExistence type="predicted"/>
<feature type="transmembrane region" description="Helical" evidence="2">
    <location>
        <begin position="91"/>
        <end position="109"/>
    </location>
</feature>
<evidence type="ECO:0000313" key="3">
    <source>
        <dbReference type="EMBL" id="CAA9293320.1"/>
    </source>
</evidence>
<name>A0A6J4K1S6_9SPHI</name>
<reference evidence="3" key="1">
    <citation type="submission" date="2020-02" db="EMBL/GenBank/DDBJ databases">
        <authorList>
            <person name="Meier V. D."/>
        </authorList>
    </citation>
    <scope>NUCLEOTIDE SEQUENCE</scope>
    <source>
        <strain evidence="3">AVDCRST_MAG56</strain>
    </source>
</reference>
<feature type="transmembrane region" description="Helical" evidence="2">
    <location>
        <begin position="51"/>
        <end position="79"/>
    </location>
</feature>
<keyword evidence="2" id="KW-1133">Transmembrane helix</keyword>
<organism evidence="3">
    <name type="scientific">uncultured Cytophagales bacterium</name>
    <dbReference type="NCBI Taxonomy" id="158755"/>
    <lineage>
        <taxon>Bacteria</taxon>
        <taxon>Pseudomonadati</taxon>
        <taxon>Bacteroidota</taxon>
        <taxon>Sphingobacteriia</taxon>
        <taxon>Sphingobacteriales</taxon>
        <taxon>environmental samples</taxon>
    </lineage>
</organism>
<keyword evidence="2" id="KW-0472">Membrane</keyword>
<gene>
    <name evidence="3" type="ORF">AVDCRST_MAG56-4806</name>
</gene>
<dbReference type="AlphaFoldDB" id="A0A6J4K1S6"/>
<dbReference type="EMBL" id="CADCTQ010000400">
    <property type="protein sequence ID" value="CAA9293320.1"/>
    <property type="molecule type" value="Genomic_DNA"/>
</dbReference>
<evidence type="ECO:0000256" key="2">
    <source>
        <dbReference type="SAM" id="Phobius"/>
    </source>
</evidence>